<evidence type="ECO:0000313" key="3">
    <source>
        <dbReference type="EMBL" id="PJZ27467.1"/>
    </source>
</evidence>
<protein>
    <submittedName>
        <fullName evidence="3">Adenylyltransferase</fullName>
    </submittedName>
</protein>
<dbReference type="FunFam" id="3.40.50.720:FF:000080">
    <property type="entry name" value="Thiazole biosynthesis adenylyltransferase ThiF"/>
    <property type="match status" value="1"/>
</dbReference>
<dbReference type="EMBL" id="NPDN01000001">
    <property type="protein sequence ID" value="PJZ27467.1"/>
    <property type="molecule type" value="Genomic_DNA"/>
</dbReference>
<accession>A0A2M9XIE0</accession>
<dbReference type="GO" id="GO:0008641">
    <property type="term" value="F:ubiquitin-like modifier activating enzyme activity"/>
    <property type="evidence" value="ECO:0007669"/>
    <property type="project" value="InterPro"/>
</dbReference>
<dbReference type="SUPFAM" id="SSF69572">
    <property type="entry name" value="Activating enzymes of the ubiquitin-like proteins"/>
    <property type="match status" value="1"/>
</dbReference>
<comment type="caution">
    <text evidence="3">The sequence shown here is derived from an EMBL/GenBank/DDBJ whole genome shotgun (WGS) entry which is preliminary data.</text>
</comment>
<dbReference type="Proteomes" id="UP000232196">
    <property type="component" value="Unassembled WGS sequence"/>
</dbReference>
<reference evidence="3 4" key="1">
    <citation type="submission" date="2017-07" db="EMBL/GenBank/DDBJ databases">
        <title>Leptospira spp. isolated from tropical soils.</title>
        <authorList>
            <person name="Thibeaux R."/>
            <person name="Iraola G."/>
            <person name="Ferres I."/>
            <person name="Bierque E."/>
            <person name="Girault D."/>
            <person name="Soupe-Gilbert M.-E."/>
            <person name="Picardeau M."/>
            <person name="Goarant C."/>
        </authorList>
    </citation>
    <scope>NUCLEOTIDE SEQUENCE [LARGE SCALE GENOMIC DNA]</scope>
    <source>
        <strain evidence="3 4">MCA1-C-A1</strain>
    </source>
</reference>
<evidence type="ECO:0000256" key="1">
    <source>
        <dbReference type="ARBA" id="ARBA00009919"/>
    </source>
</evidence>
<proteinExistence type="inferred from homology"/>
<keyword evidence="3" id="KW-0808">Transferase</keyword>
<sequence length="253" mass="27529">MLSPEELSRYSRNILLNEVKRSGQEKLKKSVVTVIGAGGLGSPALLYLGAAGVGNIRIIDSDIVETTNLQRQIIFKHSDIGRSKSEASSENLRSLNPYISVESIQARLNKENAKDLLSGSDLVLEGSDNFDTKFLTNDICVGEKIPFVSAGVLRFEGMVMGVRPGKDACFRCVYENPPPLEHVPSCADAGVIGSMAGMIGTIQATESIQFLLNDFERDAGLFGRILQVDSKSMEFRTISTVRRKDCIVCGSLH</sequence>
<organism evidence="3 4">
    <name type="scientific">Leptospira hartskeerlii</name>
    <dbReference type="NCBI Taxonomy" id="2023177"/>
    <lineage>
        <taxon>Bacteria</taxon>
        <taxon>Pseudomonadati</taxon>
        <taxon>Spirochaetota</taxon>
        <taxon>Spirochaetia</taxon>
        <taxon>Leptospirales</taxon>
        <taxon>Leptospiraceae</taxon>
        <taxon>Leptospira</taxon>
    </lineage>
</organism>
<dbReference type="Gene3D" id="3.40.50.720">
    <property type="entry name" value="NAD(P)-binding Rossmann-like Domain"/>
    <property type="match status" value="1"/>
</dbReference>
<evidence type="ECO:0000313" key="4">
    <source>
        <dbReference type="Proteomes" id="UP000232196"/>
    </source>
</evidence>
<dbReference type="InterPro" id="IPR000594">
    <property type="entry name" value="ThiF_NAD_FAD-bd"/>
</dbReference>
<evidence type="ECO:0000259" key="2">
    <source>
        <dbReference type="Pfam" id="PF00899"/>
    </source>
</evidence>
<keyword evidence="4" id="KW-1185">Reference proteome</keyword>
<comment type="similarity">
    <text evidence="1">Belongs to the HesA/MoeB/ThiF family.</text>
</comment>
<name>A0A2M9XIE0_9LEPT</name>
<dbReference type="GO" id="GO:0005829">
    <property type="term" value="C:cytosol"/>
    <property type="evidence" value="ECO:0007669"/>
    <property type="project" value="TreeGrafter"/>
</dbReference>
<dbReference type="PANTHER" id="PTHR10953:SF102">
    <property type="entry name" value="ADENYLYLTRANSFERASE AND SULFURTRANSFERASE MOCS3"/>
    <property type="match status" value="1"/>
</dbReference>
<gene>
    <name evidence="3" type="ORF">CH357_02655</name>
</gene>
<dbReference type="RefSeq" id="WP_100705201.1">
    <property type="nucleotide sequence ID" value="NZ_NPDL01000010.1"/>
</dbReference>
<dbReference type="InterPro" id="IPR045886">
    <property type="entry name" value="ThiF/MoeB/HesA"/>
</dbReference>
<dbReference type="CDD" id="cd00757">
    <property type="entry name" value="ThiF_MoeB_HesA_family"/>
    <property type="match status" value="1"/>
</dbReference>
<dbReference type="GO" id="GO:0004792">
    <property type="term" value="F:thiosulfate-cyanide sulfurtransferase activity"/>
    <property type="evidence" value="ECO:0007669"/>
    <property type="project" value="TreeGrafter"/>
</dbReference>
<dbReference type="OrthoDB" id="9804286at2"/>
<dbReference type="GO" id="GO:0016779">
    <property type="term" value="F:nucleotidyltransferase activity"/>
    <property type="evidence" value="ECO:0007669"/>
    <property type="project" value="UniProtKB-KW"/>
</dbReference>
<dbReference type="AlphaFoldDB" id="A0A2M9XIE0"/>
<dbReference type="Pfam" id="PF00899">
    <property type="entry name" value="ThiF"/>
    <property type="match status" value="1"/>
</dbReference>
<dbReference type="InterPro" id="IPR035985">
    <property type="entry name" value="Ubiquitin-activating_enz"/>
</dbReference>
<dbReference type="PANTHER" id="PTHR10953">
    <property type="entry name" value="UBIQUITIN-ACTIVATING ENZYME E1"/>
    <property type="match status" value="1"/>
</dbReference>
<keyword evidence="3" id="KW-0548">Nucleotidyltransferase</keyword>
<dbReference type="GO" id="GO:0008146">
    <property type="term" value="F:sulfotransferase activity"/>
    <property type="evidence" value="ECO:0007669"/>
    <property type="project" value="TreeGrafter"/>
</dbReference>
<feature type="domain" description="THIF-type NAD/FAD binding fold" evidence="2">
    <location>
        <begin position="10"/>
        <end position="246"/>
    </location>
</feature>